<feature type="transmembrane region" description="Helical" evidence="8">
    <location>
        <begin position="322"/>
        <end position="345"/>
    </location>
</feature>
<name>A0ABV5PAX1_STRCM</name>
<dbReference type="Proteomes" id="UP001589718">
    <property type="component" value="Unassembled WGS sequence"/>
</dbReference>
<keyword evidence="11" id="KW-1185">Reference proteome</keyword>
<feature type="transmembrane region" description="Helical" evidence="8">
    <location>
        <begin position="365"/>
        <end position="386"/>
    </location>
</feature>
<dbReference type="RefSeq" id="WP_345227602.1">
    <property type="nucleotide sequence ID" value="NZ_BAAAXE010000014.1"/>
</dbReference>
<organism evidence="10 11">
    <name type="scientific">Streptomyces cremeus</name>
    <dbReference type="NCBI Taxonomy" id="66881"/>
    <lineage>
        <taxon>Bacteria</taxon>
        <taxon>Bacillati</taxon>
        <taxon>Actinomycetota</taxon>
        <taxon>Actinomycetes</taxon>
        <taxon>Kitasatosporales</taxon>
        <taxon>Streptomycetaceae</taxon>
        <taxon>Streptomyces</taxon>
    </lineage>
</organism>
<evidence type="ECO:0000313" key="11">
    <source>
        <dbReference type="Proteomes" id="UP001589718"/>
    </source>
</evidence>
<keyword evidence="5 8" id="KW-0472">Membrane</keyword>
<sequence>MSNGLARAAVRFRPASFVGSFVALLLGAAVIAGCGALLQTGLLAKVDPVRYAHAPVVVAADPYTTLTVGRGGEDEQDISVPLPERGRVDAGLAARIAARPGVASALPDAPFPVQQHSSARKPSSAQEQGVRALTGGSIAAAGPLASGRAPAAREVVLDRQAAATAGLKTGDRVRLTAPGGAGTYTVSGLAAPSPLGTQAWFAAKTADRLSGHPGKADAILVTPKEGTTPDALAAQVGKVVGDSAQVLTGKDRGGAELPALAAGKTYLLGLGASFGGIAAMTAVFVIMGTLALATNQRAREFALLRAIGATPKQIRRTIATEAMMLAPAAGLLGAVPGYGLAHWWFGELVERGAVPPQISLETGVLPVVAAVLISVLAALGAGRLAASKPSNLRPGLALGQAAVPSATLGRTRVGFGIGFCAAGAAMAAVASQLGGDAAATTALGVVMCFLVGVALLGPMIAQIGTGFLAFPLKSGALGAAGSLSADNTRANARRLASAITPIVMVIAFCGTLVFMQSSIREASARNVSSAVVADRVLTSPSGLPAATAGHAAALPGVESATGILRTGVVYESLQNLVTATALGVSGNPGDLPKVLDLGLENGSFAALAKGTVALDGKLAENLGVRTGDRVPLRLGDGTKVTPKVVATYSRGLGVGQVLMPRADVATHVTTPYDSQVLVAAKPGAEQVALTKDLQRLVPAASVADAAGYGVQADIAQELGAWANTVMAAVLGGFAAIAAVNTLVMTVLERRREVGLLRLSGTTRRQVRGMMRWEALLVAGTGLILGSAIAWITLLPIARGITGSGPHIPLAVAVPLAAGAVLLTVAATAFPTRALLRVRPLEAGAGKQ</sequence>
<feature type="transmembrane region" description="Helical" evidence="8">
    <location>
        <begin position="437"/>
        <end position="457"/>
    </location>
</feature>
<dbReference type="Pfam" id="PF02687">
    <property type="entry name" value="FtsX"/>
    <property type="match status" value="2"/>
</dbReference>
<feature type="domain" description="ABC3 transporter permease C-terminal" evidence="9">
    <location>
        <begin position="273"/>
        <end position="382"/>
    </location>
</feature>
<feature type="transmembrane region" description="Helical" evidence="8">
    <location>
        <begin position="774"/>
        <end position="797"/>
    </location>
</feature>
<feature type="region of interest" description="Disordered" evidence="7">
    <location>
        <begin position="107"/>
        <end position="130"/>
    </location>
</feature>
<reference evidence="10 11" key="1">
    <citation type="submission" date="2024-09" db="EMBL/GenBank/DDBJ databases">
        <authorList>
            <person name="Sun Q."/>
            <person name="Mori K."/>
        </authorList>
    </citation>
    <scope>NUCLEOTIDE SEQUENCE [LARGE SCALE GENOMIC DNA]</scope>
    <source>
        <strain evidence="10 11">JCM 4362</strain>
    </source>
</reference>
<evidence type="ECO:0000313" key="10">
    <source>
        <dbReference type="EMBL" id="MFB9520274.1"/>
    </source>
</evidence>
<keyword evidence="2" id="KW-1003">Cell membrane</keyword>
<feature type="transmembrane region" description="Helical" evidence="8">
    <location>
        <begin position="266"/>
        <end position="293"/>
    </location>
</feature>
<dbReference type="EMBL" id="JBHMCR010000005">
    <property type="protein sequence ID" value="MFB9520274.1"/>
    <property type="molecule type" value="Genomic_DNA"/>
</dbReference>
<evidence type="ECO:0000256" key="6">
    <source>
        <dbReference type="ARBA" id="ARBA00038076"/>
    </source>
</evidence>
<feature type="transmembrane region" description="Helical" evidence="8">
    <location>
        <begin position="725"/>
        <end position="747"/>
    </location>
</feature>
<comment type="similarity">
    <text evidence="6">Belongs to the ABC-4 integral membrane protein family.</text>
</comment>
<gene>
    <name evidence="10" type="ORF">ACFFTU_09980</name>
</gene>
<dbReference type="PANTHER" id="PTHR30572">
    <property type="entry name" value="MEMBRANE COMPONENT OF TRANSPORTER-RELATED"/>
    <property type="match status" value="1"/>
</dbReference>
<keyword evidence="3 8" id="KW-0812">Transmembrane</keyword>
<keyword evidence="4 8" id="KW-1133">Transmembrane helix</keyword>
<proteinExistence type="inferred from homology"/>
<feature type="compositionally biased region" description="Polar residues" evidence="7">
    <location>
        <begin position="114"/>
        <end position="127"/>
    </location>
</feature>
<comment type="caution">
    <text evidence="10">The sequence shown here is derived from an EMBL/GenBank/DDBJ whole genome shotgun (WGS) entry which is preliminary data.</text>
</comment>
<evidence type="ECO:0000256" key="5">
    <source>
        <dbReference type="ARBA" id="ARBA00023136"/>
    </source>
</evidence>
<dbReference type="InterPro" id="IPR050250">
    <property type="entry name" value="Macrolide_Exporter_MacB"/>
</dbReference>
<evidence type="ECO:0000256" key="1">
    <source>
        <dbReference type="ARBA" id="ARBA00004651"/>
    </source>
</evidence>
<evidence type="ECO:0000256" key="3">
    <source>
        <dbReference type="ARBA" id="ARBA00022692"/>
    </source>
</evidence>
<evidence type="ECO:0000256" key="8">
    <source>
        <dbReference type="SAM" id="Phobius"/>
    </source>
</evidence>
<evidence type="ECO:0000256" key="4">
    <source>
        <dbReference type="ARBA" id="ARBA00022989"/>
    </source>
</evidence>
<feature type="transmembrane region" description="Helical" evidence="8">
    <location>
        <begin position="413"/>
        <end position="431"/>
    </location>
</feature>
<evidence type="ECO:0000256" key="7">
    <source>
        <dbReference type="SAM" id="MobiDB-lite"/>
    </source>
</evidence>
<protein>
    <submittedName>
        <fullName evidence="10">FtsX-like permease family protein</fullName>
    </submittedName>
</protein>
<accession>A0ABV5PAX1</accession>
<evidence type="ECO:0000259" key="9">
    <source>
        <dbReference type="Pfam" id="PF02687"/>
    </source>
</evidence>
<comment type="subcellular location">
    <subcellularLocation>
        <location evidence="1">Cell membrane</location>
        <topology evidence="1">Multi-pass membrane protein</topology>
    </subcellularLocation>
</comment>
<dbReference type="PANTHER" id="PTHR30572:SF4">
    <property type="entry name" value="ABC TRANSPORTER PERMEASE YTRF"/>
    <property type="match status" value="1"/>
</dbReference>
<dbReference type="InterPro" id="IPR003838">
    <property type="entry name" value="ABC3_permease_C"/>
</dbReference>
<evidence type="ECO:0000256" key="2">
    <source>
        <dbReference type="ARBA" id="ARBA00022475"/>
    </source>
</evidence>
<dbReference type="PROSITE" id="PS51257">
    <property type="entry name" value="PROKAR_LIPOPROTEIN"/>
    <property type="match status" value="1"/>
</dbReference>
<feature type="domain" description="ABC3 transporter permease C-terminal" evidence="9">
    <location>
        <begin position="726"/>
        <end position="836"/>
    </location>
</feature>
<feature type="transmembrane region" description="Helical" evidence="8">
    <location>
        <begin position="495"/>
        <end position="515"/>
    </location>
</feature>
<feature type="transmembrane region" description="Helical" evidence="8">
    <location>
        <begin position="809"/>
        <end position="829"/>
    </location>
</feature>